<gene>
    <name evidence="1" type="ORF">A6E74_01645</name>
</gene>
<comment type="caution">
    <text evidence="1">The sequence shown here is derived from an EMBL/GenBank/DDBJ whole genome shotgun (WGS) entry which is preliminary data.</text>
</comment>
<evidence type="ECO:0000313" key="2">
    <source>
        <dbReference type="Proteomes" id="UP000078516"/>
    </source>
</evidence>
<accession>A0A179EVT5</accession>
<organism evidence="1 2">
    <name type="scientific">Enterococcus thailandicus</name>
    <dbReference type="NCBI Taxonomy" id="417368"/>
    <lineage>
        <taxon>Bacteria</taxon>
        <taxon>Bacillati</taxon>
        <taxon>Bacillota</taxon>
        <taxon>Bacilli</taxon>
        <taxon>Lactobacillales</taxon>
        <taxon>Enterococcaceae</taxon>
        <taxon>Enterococcus</taxon>
    </lineage>
</organism>
<dbReference type="RefSeq" id="WP_067481096.1">
    <property type="nucleotide sequence ID" value="NZ_LWMN01000001.1"/>
</dbReference>
<dbReference type="Proteomes" id="UP000078516">
    <property type="component" value="Unassembled WGS sequence"/>
</dbReference>
<dbReference type="AlphaFoldDB" id="A0A179EVT5"/>
<protein>
    <submittedName>
        <fullName evidence="1">Uncharacterized protein</fullName>
    </submittedName>
</protein>
<evidence type="ECO:0000313" key="1">
    <source>
        <dbReference type="EMBL" id="OAQ57100.1"/>
    </source>
</evidence>
<sequence length="181" mass="21210">MIIDDSFFYTLSKPSLVSFAFTDENKKAIDDIKLLRENESFDLYIKAIFTGISSQYLNYNEPREARYINFCIYETNKSGKGYKVIRLFSTHLDLGRMDQENLKIEDKILTVDSSLIPIQGSFEGEKFDEFYNFSNTYLSLKIFYSSYKIDSIEDLDNVFYELYNIVLDTKLPIKMVNENGK</sequence>
<proteinExistence type="predicted"/>
<name>A0A179EVT5_ENTTH</name>
<keyword evidence="2" id="KW-1185">Reference proteome</keyword>
<reference evidence="1 2" key="1">
    <citation type="submission" date="2016-04" db="EMBL/GenBank/DDBJ databases">
        <title>Draft genome of an Enterococcus thailandicus strain isolated from bovine feces.</title>
        <authorList>
            <person name="Beukers A.G."/>
            <person name="Zaheer R."/>
            <person name="Goji N."/>
            <person name="Cook S.R."/>
            <person name="Amoako K."/>
            <person name="Chaves A.V."/>
            <person name="Ward M.P."/>
            <person name="Mcallister T.A."/>
        </authorList>
    </citation>
    <scope>NUCLEOTIDE SEQUENCE [LARGE SCALE GENOMIC DNA]</scope>
    <source>
        <strain evidence="1 2">F0711D 46</strain>
    </source>
</reference>
<dbReference type="EMBL" id="LWMN01000001">
    <property type="protein sequence ID" value="OAQ57100.1"/>
    <property type="molecule type" value="Genomic_DNA"/>
</dbReference>